<evidence type="ECO:0000313" key="1">
    <source>
        <dbReference type="EMBL" id="GME99168.1"/>
    </source>
</evidence>
<reference evidence="1" key="1">
    <citation type="submission" date="2023-04" db="EMBL/GenBank/DDBJ databases">
        <title>Ambrosiozyma monospora NBRC 10751.</title>
        <authorList>
            <person name="Ichikawa N."/>
            <person name="Sato H."/>
            <person name="Tonouchi N."/>
        </authorList>
    </citation>
    <scope>NUCLEOTIDE SEQUENCE</scope>
    <source>
        <strain evidence="1">NBRC 10751</strain>
    </source>
</reference>
<keyword evidence="2" id="KW-1185">Reference proteome</keyword>
<proteinExistence type="predicted"/>
<accession>A0ACB5U1A8</accession>
<comment type="caution">
    <text evidence="1">The sequence shown here is derived from an EMBL/GenBank/DDBJ whole genome shotgun (WGS) entry which is preliminary data.</text>
</comment>
<gene>
    <name evidence="1" type="ORF">Amon02_001064000</name>
</gene>
<dbReference type="EMBL" id="BSXS01010882">
    <property type="protein sequence ID" value="GME99168.1"/>
    <property type="molecule type" value="Genomic_DNA"/>
</dbReference>
<evidence type="ECO:0000313" key="2">
    <source>
        <dbReference type="Proteomes" id="UP001165064"/>
    </source>
</evidence>
<sequence>MIDGNLLKSTTPIPNPSIPKNTESGRNEIGTGMGIERNLNIDEKHIINNTTYTPISNRIQQELQTRSQRRKPLLQYIFITLMFMTLLITPLFMTTCSHRGRPLVHRFLCTQDHPQPIELDTTALLLNTASASAPDEHATDNTNNNEVVGSKHEEDLSADEFNRRLSSIISNIKEGSHDAIVPRFKFVKRADGDPTNSTTTSSSSDGNSFSSTTSTSFSLPESSSSESSSSSSSDPFTNPRTTTTRSSSTTSSSSSFEESSSSTEPSSTEPSTTSFSFSTSSESSSQPETSSSSEQQPTSSSSFEFTDSSSSQEETSSSSSSGGGRTTSFDTITSSSSSESFSQETSSSSSEESSFILIF</sequence>
<dbReference type="Proteomes" id="UP001165064">
    <property type="component" value="Unassembled WGS sequence"/>
</dbReference>
<name>A0ACB5U1A8_AMBMO</name>
<protein>
    <submittedName>
        <fullName evidence="1">Unnamed protein product</fullName>
    </submittedName>
</protein>
<organism evidence="1 2">
    <name type="scientific">Ambrosiozyma monospora</name>
    <name type="common">Yeast</name>
    <name type="synonym">Endomycopsis monosporus</name>
    <dbReference type="NCBI Taxonomy" id="43982"/>
    <lineage>
        <taxon>Eukaryota</taxon>
        <taxon>Fungi</taxon>
        <taxon>Dikarya</taxon>
        <taxon>Ascomycota</taxon>
        <taxon>Saccharomycotina</taxon>
        <taxon>Pichiomycetes</taxon>
        <taxon>Pichiales</taxon>
        <taxon>Pichiaceae</taxon>
        <taxon>Ambrosiozyma</taxon>
    </lineage>
</organism>